<dbReference type="Proteomes" id="UP000183832">
    <property type="component" value="Unassembled WGS sequence"/>
</dbReference>
<sequence length="60" mass="6985">MGQKQVSLAFDKSINISPLTKDQLFPKLFQKRHECNKIEERKDAFSLFPHLCYIGLTVEC</sequence>
<organism evidence="1 2">
    <name type="scientific">Clunio marinus</name>
    <dbReference type="NCBI Taxonomy" id="568069"/>
    <lineage>
        <taxon>Eukaryota</taxon>
        <taxon>Metazoa</taxon>
        <taxon>Ecdysozoa</taxon>
        <taxon>Arthropoda</taxon>
        <taxon>Hexapoda</taxon>
        <taxon>Insecta</taxon>
        <taxon>Pterygota</taxon>
        <taxon>Neoptera</taxon>
        <taxon>Endopterygota</taxon>
        <taxon>Diptera</taxon>
        <taxon>Nematocera</taxon>
        <taxon>Chironomoidea</taxon>
        <taxon>Chironomidae</taxon>
        <taxon>Clunio</taxon>
    </lineage>
</organism>
<evidence type="ECO:0000313" key="1">
    <source>
        <dbReference type="EMBL" id="CRK88990.1"/>
    </source>
</evidence>
<proteinExistence type="predicted"/>
<evidence type="ECO:0000313" key="2">
    <source>
        <dbReference type="Proteomes" id="UP000183832"/>
    </source>
</evidence>
<gene>
    <name evidence="1" type="ORF">CLUMA_CG002877</name>
</gene>
<dbReference type="AlphaFoldDB" id="A0A1J1HR86"/>
<name>A0A1J1HR86_9DIPT</name>
<reference evidence="1 2" key="1">
    <citation type="submission" date="2015-04" db="EMBL/GenBank/DDBJ databases">
        <authorList>
            <person name="Syromyatnikov M.Y."/>
            <person name="Popov V.N."/>
        </authorList>
    </citation>
    <scope>NUCLEOTIDE SEQUENCE [LARGE SCALE GENOMIC DNA]</scope>
</reference>
<accession>A0A1J1HR86</accession>
<keyword evidence="2" id="KW-1185">Reference proteome</keyword>
<protein>
    <submittedName>
        <fullName evidence="1">CLUMA_CG002877, isoform A</fullName>
    </submittedName>
</protein>
<dbReference type="EMBL" id="CVRI01000010">
    <property type="protein sequence ID" value="CRK88990.1"/>
    <property type="molecule type" value="Genomic_DNA"/>
</dbReference>